<reference evidence="3 4" key="1">
    <citation type="submission" date="2023-02" db="EMBL/GenBank/DDBJ databases">
        <title>Genome sequence of Paenibacillus kyungheensis KACC 18744.</title>
        <authorList>
            <person name="Kim S."/>
            <person name="Heo J."/>
            <person name="Kwon S.-W."/>
        </authorList>
    </citation>
    <scope>NUCLEOTIDE SEQUENCE [LARGE SCALE GENOMIC DNA]</scope>
    <source>
        <strain evidence="3 4">KACC 18744</strain>
    </source>
</reference>
<protein>
    <submittedName>
        <fullName evidence="3">Uncharacterized protein</fullName>
    </submittedName>
</protein>
<feature type="compositionally biased region" description="Low complexity" evidence="1">
    <location>
        <begin position="115"/>
        <end position="133"/>
    </location>
</feature>
<evidence type="ECO:0000256" key="1">
    <source>
        <dbReference type="SAM" id="MobiDB-lite"/>
    </source>
</evidence>
<feature type="compositionally biased region" description="Low complexity" evidence="1">
    <location>
        <begin position="86"/>
        <end position="105"/>
    </location>
</feature>
<evidence type="ECO:0000313" key="3">
    <source>
        <dbReference type="EMBL" id="WCT54248.1"/>
    </source>
</evidence>
<sequence length="206" mass="21696">MKDKVKGLVLGIAIGSLLTGTGVAMAANTTSIQVAFKNVGLYIDQVKKSDANVIIYKGTTYVPARTMSTAMSKDIRLSNNNLYIGSNQTNSAGSSSSSNSANTPTPTIPTPSAPTVPATPSSSSSTSTTTNTSGINEAQAIQLVKDKYKLNGSSYLVADVDHEEDNMYVVHVYENVVDDAATGEGHTATYGWYYVDKKTGAITSMF</sequence>
<dbReference type="Proteomes" id="UP001220509">
    <property type="component" value="Chromosome"/>
</dbReference>
<keyword evidence="2" id="KW-0732">Signal</keyword>
<dbReference type="KEGG" id="pka:PQ456_13660"/>
<organism evidence="3 4">
    <name type="scientific">Paenibacillus kyungheensis</name>
    <dbReference type="NCBI Taxonomy" id="1452732"/>
    <lineage>
        <taxon>Bacteria</taxon>
        <taxon>Bacillati</taxon>
        <taxon>Bacillota</taxon>
        <taxon>Bacilli</taxon>
        <taxon>Bacillales</taxon>
        <taxon>Paenibacillaceae</taxon>
        <taxon>Paenibacillus</taxon>
    </lineage>
</organism>
<keyword evidence="4" id="KW-1185">Reference proteome</keyword>
<proteinExistence type="predicted"/>
<dbReference type="AlphaFoldDB" id="A0AAX3LX17"/>
<feature type="chain" id="PRO_5043466538" evidence="2">
    <location>
        <begin position="27"/>
        <end position="206"/>
    </location>
</feature>
<accession>A0AAX3LX17</accession>
<name>A0AAX3LX17_9BACL</name>
<feature type="signal peptide" evidence="2">
    <location>
        <begin position="1"/>
        <end position="26"/>
    </location>
</feature>
<feature type="region of interest" description="Disordered" evidence="1">
    <location>
        <begin position="86"/>
        <end position="134"/>
    </location>
</feature>
<dbReference type="RefSeq" id="WP_273612790.1">
    <property type="nucleotide sequence ID" value="NZ_CP117416.1"/>
</dbReference>
<evidence type="ECO:0000313" key="4">
    <source>
        <dbReference type="Proteomes" id="UP001220509"/>
    </source>
</evidence>
<dbReference type="EMBL" id="CP117416">
    <property type="protein sequence ID" value="WCT54248.1"/>
    <property type="molecule type" value="Genomic_DNA"/>
</dbReference>
<evidence type="ECO:0000256" key="2">
    <source>
        <dbReference type="SAM" id="SignalP"/>
    </source>
</evidence>
<gene>
    <name evidence="3" type="ORF">PQ456_13660</name>
</gene>